<name>A0A8K0IUC5_COCNU</name>
<gene>
    <name evidence="2" type="ORF">COCNU_14G003000</name>
</gene>
<evidence type="ECO:0000256" key="1">
    <source>
        <dbReference type="SAM" id="MobiDB-lite"/>
    </source>
</evidence>
<organism evidence="2 3">
    <name type="scientific">Cocos nucifera</name>
    <name type="common">Coconut palm</name>
    <dbReference type="NCBI Taxonomy" id="13894"/>
    <lineage>
        <taxon>Eukaryota</taxon>
        <taxon>Viridiplantae</taxon>
        <taxon>Streptophyta</taxon>
        <taxon>Embryophyta</taxon>
        <taxon>Tracheophyta</taxon>
        <taxon>Spermatophyta</taxon>
        <taxon>Magnoliopsida</taxon>
        <taxon>Liliopsida</taxon>
        <taxon>Arecaceae</taxon>
        <taxon>Arecoideae</taxon>
        <taxon>Cocoseae</taxon>
        <taxon>Attaleinae</taxon>
        <taxon>Cocos</taxon>
    </lineage>
</organism>
<protein>
    <submittedName>
        <fullName evidence="2">Uncharacterized protein</fullName>
    </submittedName>
</protein>
<proteinExistence type="predicted"/>
<reference evidence="2" key="2">
    <citation type="submission" date="2019-07" db="EMBL/GenBank/DDBJ databases">
        <authorList>
            <person name="Yang Y."/>
            <person name="Bocs S."/>
            <person name="Baudouin L."/>
        </authorList>
    </citation>
    <scope>NUCLEOTIDE SEQUENCE</scope>
    <source>
        <tissue evidence="2">Spear leaf of Hainan Tall coconut</tissue>
    </source>
</reference>
<evidence type="ECO:0000313" key="2">
    <source>
        <dbReference type="EMBL" id="KAG1367832.1"/>
    </source>
</evidence>
<keyword evidence="3" id="KW-1185">Reference proteome</keyword>
<evidence type="ECO:0000313" key="3">
    <source>
        <dbReference type="Proteomes" id="UP000797356"/>
    </source>
</evidence>
<dbReference type="Proteomes" id="UP000797356">
    <property type="component" value="Chromosome 14"/>
</dbReference>
<dbReference type="EMBL" id="CM017885">
    <property type="protein sequence ID" value="KAG1367832.1"/>
    <property type="molecule type" value="Genomic_DNA"/>
</dbReference>
<comment type="caution">
    <text evidence="2">The sequence shown here is derived from an EMBL/GenBank/DDBJ whole genome shotgun (WGS) entry which is preliminary data.</text>
</comment>
<accession>A0A8K0IUC5</accession>
<reference evidence="2" key="1">
    <citation type="journal article" date="2017" name="Gigascience">
        <title>The genome draft of coconut (Cocos nucifera).</title>
        <authorList>
            <person name="Xiao Y."/>
            <person name="Xu P."/>
            <person name="Fan H."/>
            <person name="Baudouin L."/>
            <person name="Xia W."/>
            <person name="Bocs S."/>
            <person name="Xu J."/>
            <person name="Li Q."/>
            <person name="Guo A."/>
            <person name="Zhou L."/>
            <person name="Li J."/>
            <person name="Wu Y."/>
            <person name="Ma Z."/>
            <person name="Armero A."/>
            <person name="Issali A.E."/>
            <person name="Liu N."/>
            <person name="Peng M."/>
            <person name="Yang Y."/>
        </authorList>
    </citation>
    <scope>NUCLEOTIDE SEQUENCE</scope>
    <source>
        <tissue evidence="2">Spear leaf of Hainan Tall coconut</tissue>
    </source>
</reference>
<feature type="region of interest" description="Disordered" evidence="1">
    <location>
        <begin position="1"/>
        <end position="30"/>
    </location>
</feature>
<dbReference type="AlphaFoldDB" id="A0A8K0IUC5"/>
<sequence>MRTRDRTPGMTQGKEGLEETSDSLNNQPIYPTPASIPMVATLQSIIKKGQSSRVFVAINIPTLRALLAHYVDPVLPFSAS</sequence>